<feature type="transmembrane region" description="Helical" evidence="2">
    <location>
        <begin position="219"/>
        <end position="242"/>
    </location>
</feature>
<feature type="region of interest" description="Disordered" evidence="1">
    <location>
        <begin position="252"/>
        <end position="326"/>
    </location>
</feature>
<gene>
    <name evidence="3" type="ORF">QBC47DRAFT_166086</name>
</gene>
<evidence type="ECO:0000313" key="3">
    <source>
        <dbReference type="EMBL" id="KAK1757846.1"/>
    </source>
</evidence>
<feature type="region of interest" description="Disordered" evidence="1">
    <location>
        <begin position="178"/>
        <end position="214"/>
    </location>
</feature>
<keyword evidence="4" id="KW-1185">Reference proteome</keyword>
<organism evidence="3 4">
    <name type="scientific">Echria macrotheca</name>
    <dbReference type="NCBI Taxonomy" id="438768"/>
    <lineage>
        <taxon>Eukaryota</taxon>
        <taxon>Fungi</taxon>
        <taxon>Dikarya</taxon>
        <taxon>Ascomycota</taxon>
        <taxon>Pezizomycotina</taxon>
        <taxon>Sordariomycetes</taxon>
        <taxon>Sordariomycetidae</taxon>
        <taxon>Sordariales</taxon>
        <taxon>Schizotheciaceae</taxon>
        <taxon>Echria</taxon>
    </lineage>
</organism>
<accession>A0AAJ0BGL7</accession>
<reference evidence="3" key="1">
    <citation type="submission" date="2023-06" db="EMBL/GenBank/DDBJ databases">
        <title>Genome-scale phylogeny and comparative genomics of the fungal order Sordariales.</title>
        <authorList>
            <consortium name="Lawrence Berkeley National Laboratory"/>
            <person name="Hensen N."/>
            <person name="Bonometti L."/>
            <person name="Westerberg I."/>
            <person name="Brannstrom I.O."/>
            <person name="Guillou S."/>
            <person name="Cros-Aarteil S."/>
            <person name="Calhoun S."/>
            <person name="Haridas S."/>
            <person name="Kuo A."/>
            <person name="Mondo S."/>
            <person name="Pangilinan J."/>
            <person name="Riley R."/>
            <person name="Labutti K."/>
            <person name="Andreopoulos B."/>
            <person name="Lipzen A."/>
            <person name="Chen C."/>
            <person name="Yanf M."/>
            <person name="Daum C."/>
            <person name="Ng V."/>
            <person name="Clum A."/>
            <person name="Steindorff A."/>
            <person name="Ohm R."/>
            <person name="Martin F."/>
            <person name="Silar P."/>
            <person name="Natvig D."/>
            <person name="Lalanne C."/>
            <person name="Gautier V."/>
            <person name="Ament-Velasquez S.L."/>
            <person name="Kruys A."/>
            <person name="Hutchinson M.I."/>
            <person name="Powell A.J."/>
            <person name="Barry K."/>
            <person name="Miller A.N."/>
            <person name="Grigoriev I.V."/>
            <person name="Debuchy R."/>
            <person name="Gladieux P."/>
            <person name="Thoren M.H."/>
            <person name="Johannesson H."/>
        </authorList>
    </citation>
    <scope>NUCLEOTIDE SEQUENCE</scope>
    <source>
        <strain evidence="3">PSN4</strain>
    </source>
</reference>
<dbReference type="Proteomes" id="UP001239445">
    <property type="component" value="Unassembled WGS sequence"/>
</dbReference>
<protein>
    <submittedName>
        <fullName evidence="3">Uncharacterized protein</fullName>
    </submittedName>
</protein>
<sequence>MADASSPSSTSTYTPFTITSFPRIPLTTTFTRSNSDCAGVYLPTSSNIFLIQDQLSCLPSGFNTAERSFFSPGIACPSGYWSACHDNTGVSSITTVTCCPTYDADVSLSCLNPATLDGPWKSKFCTWIAGTQTKAIPVTESGGGRTSTVTRTMSGVQGINAYGVRMVYQATDLPSSSTAAAGSSGTGSSSSATPPAGSPISPSPAAESSSPSSGLSTGAAVGIGVAIPVVVLGLLAALFMLWRKRRRERAADISPGAAAGAYSDTATSQTKPDTHFYGGPPVYSEQQRAPSELATTQHAAEMSTTQMAVELPAEGRPGRQAYGHGP</sequence>
<dbReference type="EMBL" id="MU839830">
    <property type="protein sequence ID" value="KAK1757846.1"/>
    <property type="molecule type" value="Genomic_DNA"/>
</dbReference>
<comment type="caution">
    <text evidence="3">The sequence shown here is derived from an EMBL/GenBank/DDBJ whole genome shotgun (WGS) entry which is preliminary data.</text>
</comment>
<keyword evidence="2" id="KW-1133">Transmembrane helix</keyword>
<keyword evidence="2" id="KW-0472">Membrane</keyword>
<feature type="compositionally biased region" description="Polar residues" evidence="1">
    <location>
        <begin position="284"/>
        <end position="307"/>
    </location>
</feature>
<evidence type="ECO:0000313" key="4">
    <source>
        <dbReference type="Proteomes" id="UP001239445"/>
    </source>
</evidence>
<evidence type="ECO:0000256" key="2">
    <source>
        <dbReference type="SAM" id="Phobius"/>
    </source>
</evidence>
<proteinExistence type="predicted"/>
<dbReference type="AlphaFoldDB" id="A0AAJ0BGL7"/>
<evidence type="ECO:0000256" key="1">
    <source>
        <dbReference type="SAM" id="MobiDB-lite"/>
    </source>
</evidence>
<keyword evidence="2" id="KW-0812">Transmembrane</keyword>
<name>A0AAJ0BGL7_9PEZI</name>